<sequence>MVPKTSPTWILPCQNGIESLQLLEDTPVPEIGDDQVLVKVHAASLNYRDIVIARGEPQLSHFRPGVIPGSDGAGIVEAVGSNVSDFRLGDRVCTHLTSGLPSDKAASWNDVCEFGLGHNYNGTLSSYAVFHESSLVHMPANLDFLQASTLTCSGLTAWNALFGLEGLKPKKGDWVLIQGTGGVSIAALQFALAAGATIIATTSSTVKAERLKSLGAHHVLNYREDPQWGEAAKSLTPNSQGVNIVVDVGGLSTLPQSVKAIRAGGLIALAGLLGGAPENTSIPTLMDCLVNTYIVRGLMLGTRDQYREMNQFIEENDIKPILDDQVFDHRQTKEAYRYLQQQRHFSKVCIQF</sequence>
<dbReference type="EMBL" id="BCMY01000016">
    <property type="protein sequence ID" value="GAQ45510.1"/>
    <property type="molecule type" value="Genomic_DNA"/>
</dbReference>
<name>A0A100IQI9_ASPNG</name>
<dbReference type="InterPro" id="IPR036291">
    <property type="entry name" value="NAD(P)-bd_dom_sf"/>
</dbReference>
<comment type="caution">
    <text evidence="2">The sequence shown here is derived from an EMBL/GenBank/DDBJ whole genome shotgun (WGS) entry which is preliminary data.</text>
</comment>
<evidence type="ECO:0000313" key="2">
    <source>
        <dbReference type="EMBL" id="GAQ45510.1"/>
    </source>
</evidence>
<dbReference type="InterPro" id="IPR013149">
    <property type="entry name" value="ADH-like_C"/>
</dbReference>
<dbReference type="Gene3D" id="3.90.180.10">
    <property type="entry name" value="Medium-chain alcohol dehydrogenases, catalytic domain"/>
    <property type="match status" value="1"/>
</dbReference>
<dbReference type="VEuPathDB" id="FungiDB:M747DRAFT_26948"/>
<dbReference type="PANTHER" id="PTHR45033:SF2">
    <property type="entry name" value="ZINC-TYPE ALCOHOL DEHYDROGENASE-LIKE PROTEIN C1773.06C"/>
    <property type="match status" value="1"/>
</dbReference>
<dbReference type="InterPro" id="IPR011032">
    <property type="entry name" value="GroES-like_sf"/>
</dbReference>
<dbReference type="SMART" id="SM00829">
    <property type="entry name" value="PKS_ER"/>
    <property type="match status" value="1"/>
</dbReference>
<dbReference type="SUPFAM" id="SSF51735">
    <property type="entry name" value="NAD(P)-binding Rossmann-fold domains"/>
    <property type="match status" value="1"/>
</dbReference>
<dbReference type="OMA" id="FFRFCTT"/>
<dbReference type="GO" id="GO:0016491">
    <property type="term" value="F:oxidoreductase activity"/>
    <property type="evidence" value="ECO:0007669"/>
    <property type="project" value="InterPro"/>
</dbReference>
<evidence type="ECO:0000259" key="1">
    <source>
        <dbReference type="SMART" id="SM00829"/>
    </source>
</evidence>
<organism evidence="2 3">
    <name type="scientific">Aspergillus niger</name>
    <dbReference type="NCBI Taxonomy" id="5061"/>
    <lineage>
        <taxon>Eukaryota</taxon>
        <taxon>Fungi</taxon>
        <taxon>Dikarya</taxon>
        <taxon>Ascomycota</taxon>
        <taxon>Pezizomycotina</taxon>
        <taxon>Eurotiomycetes</taxon>
        <taxon>Eurotiomycetidae</taxon>
        <taxon>Eurotiales</taxon>
        <taxon>Aspergillaceae</taxon>
        <taxon>Aspergillus</taxon>
        <taxon>Aspergillus subgen. Circumdati</taxon>
    </lineage>
</organism>
<dbReference type="PANTHER" id="PTHR45033">
    <property type="match status" value="1"/>
</dbReference>
<dbReference type="OrthoDB" id="9930022at2759"/>
<dbReference type="VEuPathDB" id="FungiDB:ASPNIDRAFT2_1186925"/>
<dbReference type="Pfam" id="PF08240">
    <property type="entry name" value="ADH_N"/>
    <property type="match status" value="1"/>
</dbReference>
<feature type="domain" description="Enoyl reductase (ER)" evidence="1">
    <location>
        <begin position="16"/>
        <end position="350"/>
    </location>
</feature>
<dbReference type="SUPFAM" id="SSF50129">
    <property type="entry name" value="GroES-like"/>
    <property type="match status" value="1"/>
</dbReference>
<dbReference type="CDD" id="cd08276">
    <property type="entry name" value="MDR7"/>
    <property type="match status" value="1"/>
</dbReference>
<evidence type="ECO:0000313" key="3">
    <source>
        <dbReference type="Proteomes" id="UP000068243"/>
    </source>
</evidence>
<dbReference type="InterPro" id="IPR052711">
    <property type="entry name" value="Zinc_ADH-like"/>
</dbReference>
<dbReference type="Proteomes" id="UP000068243">
    <property type="component" value="Unassembled WGS sequence"/>
</dbReference>
<dbReference type="AlphaFoldDB" id="A0A100IQI9"/>
<dbReference type="VEuPathDB" id="FungiDB:ATCC64974_78650"/>
<dbReference type="Pfam" id="PF00107">
    <property type="entry name" value="ADH_zinc_N"/>
    <property type="match status" value="1"/>
</dbReference>
<dbReference type="Gene3D" id="3.40.50.720">
    <property type="entry name" value="NAD(P)-binding Rossmann-like Domain"/>
    <property type="match status" value="1"/>
</dbReference>
<protein>
    <recommendedName>
        <fullName evidence="1">Enoyl reductase (ER) domain-containing protein</fullName>
    </recommendedName>
</protein>
<accession>A0A100IQI9</accession>
<dbReference type="InterPro" id="IPR020843">
    <property type="entry name" value="ER"/>
</dbReference>
<proteinExistence type="predicted"/>
<dbReference type="InterPro" id="IPR013154">
    <property type="entry name" value="ADH-like_N"/>
</dbReference>
<gene>
    <name evidence="2" type="ORF">ABL_08171</name>
</gene>
<dbReference type="VEuPathDB" id="FungiDB:An04g02690"/>
<reference evidence="3" key="1">
    <citation type="journal article" date="2016" name="Genome Announc.">
        <title>Draft genome sequence of Aspergillus niger strain An76.</title>
        <authorList>
            <person name="Gong W."/>
            <person name="Cheng Z."/>
            <person name="Zhang H."/>
            <person name="Liu L."/>
            <person name="Gao P."/>
            <person name="Wang L."/>
        </authorList>
    </citation>
    <scope>NUCLEOTIDE SEQUENCE [LARGE SCALE GENOMIC DNA]</scope>
    <source>
        <strain evidence="3">An76</strain>
    </source>
</reference>